<dbReference type="Proteomes" id="UP001213664">
    <property type="component" value="Chromosome"/>
</dbReference>
<name>A0AAJ5X1T3_9CAUL</name>
<organism evidence="6 7">
    <name type="scientific">Candidatus Brevundimonas colombiensis</name>
    <dbReference type="NCBI Taxonomy" id="3121376"/>
    <lineage>
        <taxon>Bacteria</taxon>
        <taxon>Pseudomonadati</taxon>
        <taxon>Pseudomonadota</taxon>
        <taxon>Alphaproteobacteria</taxon>
        <taxon>Caulobacterales</taxon>
        <taxon>Caulobacteraceae</taxon>
        <taxon>Brevundimonas</taxon>
    </lineage>
</organism>
<dbReference type="PANTHER" id="PTHR30419">
    <property type="entry name" value="HTH-TYPE TRANSCRIPTIONAL REGULATOR YBHD"/>
    <property type="match status" value="1"/>
</dbReference>
<dbReference type="SUPFAM" id="SSF53850">
    <property type="entry name" value="Periplasmic binding protein-like II"/>
    <property type="match status" value="1"/>
</dbReference>
<dbReference type="InterPro" id="IPR000847">
    <property type="entry name" value="LysR_HTH_N"/>
</dbReference>
<evidence type="ECO:0000256" key="4">
    <source>
        <dbReference type="ARBA" id="ARBA00023163"/>
    </source>
</evidence>
<dbReference type="PROSITE" id="PS50931">
    <property type="entry name" value="HTH_LYSR"/>
    <property type="match status" value="1"/>
</dbReference>
<dbReference type="SUPFAM" id="SSF46785">
    <property type="entry name" value="Winged helix' DNA-binding domain"/>
    <property type="match status" value="1"/>
</dbReference>
<dbReference type="Gene3D" id="3.40.190.10">
    <property type="entry name" value="Periplasmic binding protein-like II"/>
    <property type="match status" value="2"/>
</dbReference>
<sequence>MTFDLRNLQHFIAVADNGSFTGAADARALSQPALSRAIRLLEEDLNARLFDREGREINLTPAGLRLLPIARRLVREAELGLHDMQAFIQGSRGRVVVAALPSLAATLLPDALAAFRDAHPDIDVQVLDRLAGEVIAAVNEGHADVGLTIRPTDPSELRFNHLLDDPFCLVRSQDGEPVPESVSWAELASAPFIAMAKNTSVRETTDRAFAEAGKAPRPLFECSHVATVGALVAKGFGETALPALTLSHLASDRLAWAPLVLPMVCRDIGLVTRPDRVSTQARQFADLIMSQRAT</sequence>
<protein>
    <submittedName>
        <fullName evidence="6">LysR family transcriptional regulator</fullName>
    </submittedName>
</protein>
<proteinExistence type="inferred from homology"/>
<evidence type="ECO:0000313" key="6">
    <source>
        <dbReference type="EMBL" id="WEK41454.1"/>
    </source>
</evidence>
<dbReference type="Pfam" id="PF03466">
    <property type="entry name" value="LysR_substrate"/>
    <property type="match status" value="1"/>
</dbReference>
<evidence type="ECO:0000256" key="1">
    <source>
        <dbReference type="ARBA" id="ARBA00009437"/>
    </source>
</evidence>
<dbReference type="InterPro" id="IPR036390">
    <property type="entry name" value="WH_DNA-bd_sf"/>
</dbReference>
<dbReference type="AlphaFoldDB" id="A0AAJ5X1T3"/>
<dbReference type="GO" id="GO:0003700">
    <property type="term" value="F:DNA-binding transcription factor activity"/>
    <property type="evidence" value="ECO:0007669"/>
    <property type="project" value="InterPro"/>
</dbReference>
<dbReference type="FunFam" id="1.10.10.10:FF:000001">
    <property type="entry name" value="LysR family transcriptional regulator"/>
    <property type="match status" value="1"/>
</dbReference>
<dbReference type="EMBL" id="CP119326">
    <property type="protein sequence ID" value="WEK41454.1"/>
    <property type="molecule type" value="Genomic_DNA"/>
</dbReference>
<feature type="domain" description="HTH lysR-type" evidence="5">
    <location>
        <begin position="3"/>
        <end position="60"/>
    </location>
</feature>
<comment type="similarity">
    <text evidence="1">Belongs to the LysR transcriptional regulatory family.</text>
</comment>
<dbReference type="PRINTS" id="PR00039">
    <property type="entry name" value="HTHLYSR"/>
</dbReference>
<evidence type="ECO:0000313" key="7">
    <source>
        <dbReference type="Proteomes" id="UP001213664"/>
    </source>
</evidence>
<dbReference type="InterPro" id="IPR036388">
    <property type="entry name" value="WH-like_DNA-bd_sf"/>
</dbReference>
<keyword evidence="3" id="KW-0238">DNA-binding</keyword>
<dbReference type="Pfam" id="PF00126">
    <property type="entry name" value="HTH_1"/>
    <property type="match status" value="1"/>
</dbReference>
<keyword evidence="2" id="KW-0805">Transcription regulation</keyword>
<gene>
    <name evidence="6" type="ORF">P0Y50_07570</name>
</gene>
<dbReference type="InterPro" id="IPR050950">
    <property type="entry name" value="HTH-type_LysR_regulators"/>
</dbReference>
<dbReference type="GO" id="GO:0005829">
    <property type="term" value="C:cytosol"/>
    <property type="evidence" value="ECO:0007669"/>
    <property type="project" value="TreeGrafter"/>
</dbReference>
<dbReference type="CDD" id="cd08440">
    <property type="entry name" value="PBP2_LTTR_like_4"/>
    <property type="match status" value="1"/>
</dbReference>
<evidence type="ECO:0000256" key="2">
    <source>
        <dbReference type="ARBA" id="ARBA00023015"/>
    </source>
</evidence>
<dbReference type="InterPro" id="IPR005119">
    <property type="entry name" value="LysR_subst-bd"/>
</dbReference>
<keyword evidence="4" id="KW-0804">Transcription</keyword>
<reference evidence="6" key="1">
    <citation type="submission" date="2023-03" db="EMBL/GenBank/DDBJ databases">
        <title>Andean soil-derived lignocellulolytic bacterial consortium as a source of novel taxa and putative plastic-active enzymes.</title>
        <authorList>
            <person name="Diaz-Garcia L."/>
            <person name="Chuvochina M."/>
            <person name="Feuerriegel G."/>
            <person name="Bunk B."/>
            <person name="Sproer C."/>
            <person name="Streit W.R."/>
            <person name="Rodriguez L.M."/>
            <person name="Overmann J."/>
            <person name="Jimenez D.J."/>
        </authorList>
    </citation>
    <scope>NUCLEOTIDE SEQUENCE</scope>
    <source>
        <strain evidence="6">MAG 833</strain>
    </source>
</reference>
<evidence type="ECO:0000256" key="3">
    <source>
        <dbReference type="ARBA" id="ARBA00023125"/>
    </source>
</evidence>
<dbReference type="GO" id="GO:0003677">
    <property type="term" value="F:DNA binding"/>
    <property type="evidence" value="ECO:0007669"/>
    <property type="project" value="UniProtKB-KW"/>
</dbReference>
<dbReference type="Gene3D" id="1.10.10.10">
    <property type="entry name" value="Winged helix-like DNA-binding domain superfamily/Winged helix DNA-binding domain"/>
    <property type="match status" value="1"/>
</dbReference>
<evidence type="ECO:0000259" key="5">
    <source>
        <dbReference type="PROSITE" id="PS50931"/>
    </source>
</evidence>
<accession>A0AAJ5X1T3</accession>